<name>Q1JZY3_DESA6</name>
<reference evidence="1" key="1">
    <citation type="submission" date="2006-05" db="EMBL/GenBank/DDBJ databases">
        <title>Annotation of the draft genome assembly of Desulfuromonas acetoxidans DSM 684.</title>
        <authorList>
            <consortium name="US DOE Joint Genome Institute (JGI-ORNL)"/>
            <person name="Larimer F."/>
            <person name="Land M."/>
            <person name="Hauser L."/>
        </authorList>
    </citation>
    <scope>NUCLEOTIDE SEQUENCE [LARGE SCALE GENOMIC DNA]</scope>
    <source>
        <strain evidence="1">DSM 684</strain>
    </source>
</reference>
<protein>
    <submittedName>
        <fullName evidence="1">Uncharacterized protein</fullName>
    </submittedName>
</protein>
<dbReference type="EMBL" id="AAEW02000008">
    <property type="protein sequence ID" value="EAT15759.1"/>
    <property type="molecule type" value="Genomic_DNA"/>
</dbReference>
<accession>Q1JZY3</accession>
<gene>
    <name evidence="1" type="ORF">Dace_2459</name>
</gene>
<reference evidence="1" key="2">
    <citation type="submission" date="2006-05" db="EMBL/GenBank/DDBJ databases">
        <title>Sequencing of the draft genome and assembly of Desulfuromonas acetoxidans DSM 684.</title>
        <authorList>
            <consortium name="US DOE Joint Genome Institute (JGI-PGF)"/>
            <person name="Copeland A."/>
            <person name="Lucas S."/>
            <person name="Lapidus A."/>
            <person name="Barry K."/>
            <person name="Detter J.C."/>
            <person name="Glavina del Rio T."/>
            <person name="Hammon N."/>
            <person name="Israni S."/>
            <person name="Dalin E."/>
            <person name="Tice H."/>
            <person name="Bruce D."/>
            <person name="Pitluck S."/>
            <person name="Richardson P."/>
        </authorList>
    </citation>
    <scope>NUCLEOTIDE SEQUENCE [LARGE SCALE GENOMIC DNA]</scope>
    <source>
        <strain evidence="1">DSM 684</strain>
    </source>
</reference>
<organism evidence="1 2">
    <name type="scientific">Desulfuromonas acetoxidans (strain DSM 684 / 11070)</name>
    <dbReference type="NCBI Taxonomy" id="281689"/>
    <lineage>
        <taxon>Bacteria</taxon>
        <taxon>Pseudomonadati</taxon>
        <taxon>Thermodesulfobacteriota</taxon>
        <taxon>Desulfuromonadia</taxon>
        <taxon>Desulfuromonadales</taxon>
        <taxon>Desulfuromonadaceae</taxon>
        <taxon>Desulfuromonas</taxon>
    </lineage>
</organism>
<keyword evidence="2" id="KW-1185">Reference proteome</keyword>
<evidence type="ECO:0000313" key="1">
    <source>
        <dbReference type="EMBL" id="EAT15759.1"/>
    </source>
</evidence>
<dbReference type="Proteomes" id="UP000005695">
    <property type="component" value="Unassembled WGS sequence"/>
</dbReference>
<evidence type="ECO:0000313" key="2">
    <source>
        <dbReference type="Proteomes" id="UP000005695"/>
    </source>
</evidence>
<dbReference type="RefSeq" id="WP_006000182.1">
    <property type="nucleotide sequence ID" value="NZ_AAEW02000008.1"/>
</dbReference>
<dbReference type="AlphaFoldDB" id="Q1JZY3"/>
<comment type="caution">
    <text evidence="1">The sequence shown here is derived from an EMBL/GenBank/DDBJ whole genome shotgun (WGS) entry which is preliminary data.</text>
</comment>
<proteinExistence type="predicted"/>
<sequence length="379" mass="42522">MNTINTAFNKSANLEALTLDSKAFDRIDSKVEAGREDTVHFSSEAQFKLNLQTYAFGLSDTERGKFVDALEQSDEAFFDENFLQWLRNPPNSETFRLTVDPELEARINDVGPITGGVASDSEIIIQYSGSTLIGEWSFHEALSSSGDIHETDHLTEKLDQLTTKASEELSGQDQATITGAMDSAIRSSRNYLNSSFSLFKANYDYEVAAQAIAKLPMSDGLKEEYSNFLSEIRAFQEQLMTDHIDQQERKIQRFPQFSEAIGEEIQALEEGLEINAKLQQSISNSENGLLGAEDYFQGLIENAEYIKRDSSEQISEMFNHYAENLGEFNRIYIEKDWGLSSSQQAKSDPALDLVFQETQELTNHYISAINAYMANTGSA</sequence>